<dbReference type="EMBL" id="CAMGZC010000761">
    <property type="protein sequence ID" value="CAI0649851.1"/>
    <property type="molecule type" value="Genomic_DNA"/>
</dbReference>
<protein>
    <submittedName>
        <fullName evidence="1">Uncharacterized protein</fullName>
    </submittedName>
</protein>
<sequence length="180" mass="20714">MLYETFPADRRLFESRSFLSGLGNRVAKHKINDEKALEYFLHNSVEHPVRTIMDELKNYHAERLTAAAITQTYHNMIEGGLEYGLLTTGEAIVFLRIDWAESETLLYHLAEPTAEVQAYPDHAHLWTAVGQYLAFSLMAVGLPGQRKLHGQDERRDVMKNLKTWLEDIETTLRSLPDGKW</sequence>
<reference evidence="1" key="1">
    <citation type="submission" date="2022-08" db="EMBL/GenBank/DDBJ databases">
        <authorList>
            <person name="Giroux E."/>
            <person name="Giroux E."/>
        </authorList>
    </citation>
    <scope>NUCLEOTIDE SEQUENCE</scope>
    <source>
        <strain evidence="1">H1091258</strain>
    </source>
</reference>
<accession>A0A9W4RYW0</accession>
<gene>
    <name evidence="1" type="ORF">CGXH109_LOCUS90039</name>
</gene>
<dbReference type="Proteomes" id="UP001152533">
    <property type="component" value="Unassembled WGS sequence"/>
</dbReference>
<keyword evidence="2" id="KW-1185">Reference proteome</keyword>
<dbReference type="AlphaFoldDB" id="A0A9W4RYW0"/>
<organism evidence="1 2">
    <name type="scientific">Colletotrichum noveboracense</name>
    <dbReference type="NCBI Taxonomy" id="2664923"/>
    <lineage>
        <taxon>Eukaryota</taxon>
        <taxon>Fungi</taxon>
        <taxon>Dikarya</taxon>
        <taxon>Ascomycota</taxon>
        <taxon>Pezizomycotina</taxon>
        <taxon>Sordariomycetes</taxon>
        <taxon>Hypocreomycetidae</taxon>
        <taxon>Glomerellales</taxon>
        <taxon>Glomerellaceae</taxon>
        <taxon>Colletotrichum</taxon>
        <taxon>Colletotrichum gloeosporioides species complex</taxon>
    </lineage>
</organism>
<proteinExistence type="predicted"/>
<comment type="caution">
    <text evidence="1">The sequence shown here is derived from an EMBL/GenBank/DDBJ whole genome shotgun (WGS) entry which is preliminary data.</text>
</comment>
<name>A0A9W4RYW0_9PEZI</name>
<evidence type="ECO:0000313" key="1">
    <source>
        <dbReference type="EMBL" id="CAI0649851.1"/>
    </source>
</evidence>
<evidence type="ECO:0000313" key="2">
    <source>
        <dbReference type="Proteomes" id="UP001152533"/>
    </source>
</evidence>